<dbReference type="InterPro" id="IPR017972">
    <property type="entry name" value="Cyt_P450_CS"/>
</dbReference>
<comment type="similarity">
    <text evidence="2 8">Belongs to the cytochrome P450 family.</text>
</comment>
<evidence type="ECO:0000256" key="4">
    <source>
        <dbReference type="ARBA" id="ARBA00023002"/>
    </source>
</evidence>
<dbReference type="GO" id="GO:0000249">
    <property type="term" value="F:C-22 sterol desaturase (NADPH) activity"/>
    <property type="evidence" value="ECO:0007669"/>
    <property type="project" value="UniProtKB-EC"/>
</dbReference>
<dbReference type="InterPro" id="IPR001128">
    <property type="entry name" value="Cyt_P450"/>
</dbReference>
<dbReference type="SUPFAM" id="SSF48264">
    <property type="entry name" value="Cytochrome P450"/>
    <property type="match status" value="1"/>
</dbReference>
<evidence type="ECO:0000256" key="1">
    <source>
        <dbReference type="ARBA" id="ARBA00001971"/>
    </source>
</evidence>
<reference evidence="9 10" key="1">
    <citation type="journal article" date="2011" name="PLoS Pathog.">
        <title>Endophytic Life Strategies Decoded by Genome and Transcriptome Analyses of the Mutualistic Root Symbiont Piriformospora indica.</title>
        <authorList>
            <person name="Zuccaro A."/>
            <person name="Lahrmann U."/>
            <person name="Guldener U."/>
            <person name="Langen G."/>
            <person name="Pfiffi S."/>
            <person name="Biedenkopf D."/>
            <person name="Wong P."/>
            <person name="Samans B."/>
            <person name="Grimm C."/>
            <person name="Basiewicz M."/>
            <person name="Murat C."/>
            <person name="Martin F."/>
            <person name="Kogel K.H."/>
        </authorList>
    </citation>
    <scope>NUCLEOTIDE SEQUENCE [LARGE SCALE GENOMIC DNA]</scope>
    <source>
        <strain evidence="9 10">DSM 11827</strain>
    </source>
</reference>
<sequence length="522" mass="58728">MVHQSSIVSPSSVPSQIFSSAETLSNKLLSDKTSSIIAASLTAVLALLILEQTVYRAKKGSLPGSRWTIPIIGKFANSLHPTLEGYKRQWASGELSALSVFHIFIVIASTNEYTRKILNSPAYAEPCLVASAKQVLCPENWVFLNGKAHVDYRRTLNSLFTRKALAVYLEVQDTITRHHFALWLKTAEEVNHKPQSIMHTVRYLNMHTSLRVFCGKHIPEEAITIISDNYWKITLALELVNFPLALPGTKVWGAIQSRKIALAHLENAAKLCKEYIADGGEVHCMMDQWVKDIQEAKEKAIMDGGKLPREFDDHEMGLVILSFLFASQDAMSSGVIYMFQHLADYPEIMEKVREEQRRVRGGEYSKPITLDMIDNMPYLRAVIKESLRIKPPVTMVPYKATKPFPISSFYTVPANSMVIPSLYPSLHDPNVYPNPDQFLPERWLDPESSANANPKNYLVFGAGPHRCIGVEYTNINMACVMANAVSLMDWRHERTPDSDGVQMIATIFPKDGCLLDFTPRNE</sequence>
<evidence type="ECO:0000256" key="2">
    <source>
        <dbReference type="ARBA" id="ARBA00010617"/>
    </source>
</evidence>
<keyword evidence="10" id="KW-1185">Reference proteome</keyword>
<evidence type="ECO:0000256" key="5">
    <source>
        <dbReference type="ARBA" id="ARBA00023004"/>
    </source>
</evidence>
<dbReference type="HOGENOM" id="CLU_023517_0_0_1"/>
<evidence type="ECO:0000256" key="6">
    <source>
        <dbReference type="ARBA" id="ARBA00039038"/>
    </source>
</evidence>
<dbReference type="PANTHER" id="PTHR24286">
    <property type="entry name" value="CYTOCHROME P450 26"/>
    <property type="match status" value="1"/>
</dbReference>
<dbReference type="EMBL" id="CAFZ01000310">
    <property type="protein sequence ID" value="CCA74407.1"/>
    <property type="molecule type" value="Genomic_DNA"/>
</dbReference>
<keyword evidence="8" id="KW-0503">Monooxygenase</keyword>
<dbReference type="InterPro" id="IPR036396">
    <property type="entry name" value="Cyt_P450_sf"/>
</dbReference>
<evidence type="ECO:0000256" key="7">
    <source>
        <dbReference type="PIRSR" id="PIRSR602403-1"/>
    </source>
</evidence>
<organism evidence="9 10">
    <name type="scientific">Serendipita indica (strain DSM 11827)</name>
    <name type="common">Root endophyte fungus</name>
    <name type="synonym">Piriformospora indica</name>
    <dbReference type="NCBI Taxonomy" id="1109443"/>
    <lineage>
        <taxon>Eukaryota</taxon>
        <taxon>Fungi</taxon>
        <taxon>Dikarya</taxon>
        <taxon>Basidiomycota</taxon>
        <taxon>Agaricomycotina</taxon>
        <taxon>Agaricomycetes</taxon>
        <taxon>Sebacinales</taxon>
        <taxon>Serendipitaceae</taxon>
        <taxon>Serendipita</taxon>
    </lineage>
</organism>
<dbReference type="PROSITE" id="PS00086">
    <property type="entry name" value="CYTOCHROME_P450"/>
    <property type="match status" value="1"/>
</dbReference>
<keyword evidence="3 7" id="KW-0479">Metal-binding</keyword>
<dbReference type="AlphaFoldDB" id="G4TSW4"/>
<dbReference type="Proteomes" id="UP000007148">
    <property type="component" value="Unassembled WGS sequence"/>
</dbReference>
<evidence type="ECO:0000313" key="9">
    <source>
        <dbReference type="EMBL" id="CCA74407.1"/>
    </source>
</evidence>
<dbReference type="GO" id="GO:0020037">
    <property type="term" value="F:heme binding"/>
    <property type="evidence" value="ECO:0007669"/>
    <property type="project" value="InterPro"/>
</dbReference>
<dbReference type="PANTHER" id="PTHR24286:SF228">
    <property type="entry name" value="C-22 STEROL DESATURASE ERG5"/>
    <property type="match status" value="1"/>
</dbReference>
<evidence type="ECO:0000256" key="8">
    <source>
        <dbReference type="RuleBase" id="RU000461"/>
    </source>
</evidence>
<keyword evidence="5 7" id="KW-0408">Iron</keyword>
<dbReference type="Gene3D" id="1.10.630.10">
    <property type="entry name" value="Cytochrome P450"/>
    <property type="match status" value="1"/>
</dbReference>
<accession>G4TSW4</accession>
<dbReference type="GO" id="GO:0004497">
    <property type="term" value="F:monooxygenase activity"/>
    <property type="evidence" value="ECO:0007669"/>
    <property type="project" value="UniProtKB-KW"/>
</dbReference>
<dbReference type="OMA" id="KCIGLEY"/>
<name>G4TSW4_SERID</name>
<dbReference type="GO" id="GO:0005506">
    <property type="term" value="F:iron ion binding"/>
    <property type="evidence" value="ECO:0007669"/>
    <property type="project" value="InterPro"/>
</dbReference>
<dbReference type="OrthoDB" id="1372046at2759"/>
<dbReference type="InterPro" id="IPR002403">
    <property type="entry name" value="Cyt_P450_E_grp-IV"/>
</dbReference>
<dbReference type="InParanoid" id="G4TSW4"/>
<evidence type="ECO:0000256" key="3">
    <source>
        <dbReference type="ARBA" id="ARBA00022723"/>
    </source>
</evidence>
<protein>
    <recommendedName>
        <fullName evidence="6">sterol 22-desaturase</fullName>
        <ecNumber evidence="6">1.14.19.41</ecNumber>
    </recommendedName>
</protein>
<dbReference type="GO" id="GO:0016125">
    <property type="term" value="P:sterol metabolic process"/>
    <property type="evidence" value="ECO:0007669"/>
    <property type="project" value="TreeGrafter"/>
</dbReference>
<dbReference type="PRINTS" id="PR00465">
    <property type="entry name" value="EP450IV"/>
</dbReference>
<evidence type="ECO:0000313" key="10">
    <source>
        <dbReference type="Proteomes" id="UP000007148"/>
    </source>
</evidence>
<comment type="caution">
    <text evidence="9">The sequence shown here is derived from an EMBL/GenBank/DDBJ whole genome shotgun (WGS) entry which is preliminary data.</text>
</comment>
<dbReference type="EC" id="1.14.19.41" evidence="6"/>
<keyword evidence="7 8" id="KW-0349">Heme</keyword>
<dbReference type="CDD" id="cd11082">
    <property type="entry name" value="CYP61_CYP710"/>
    <property type="match status" value="1"/>
</dbReference>
<feature type="binding site" description="axial binding residue" evidence="7">
    <location>
        <position position="467"/>
    </location>
    <ligand>
        <name>heme</name>
        <dbReference type="ChEBI" id="CHEBI:30413"/>
    </ligand>
    <ligandPart>
        <name>Fe</name>
        <dbReference type="ChEBI" id="CHEBI:18248"/>
    </ligandPart>
</feature>
<dbReference type="FunFam" id="1.10.630.10:FF:000021">
    <property type="entry name" value="Cytochrome P450 61"/>
    <property type="match status" value="1"/>
</dbReference>
<dbReference type="Pfam" id="PF00067">
    <property type="entry name" value="p450"/>
    <property type="match status" value="1"/>
</dbReference>
<dbReference type="eggNOG" id="KOG0157">
    <property type="taxonomic scope" value="Eukaryota"/>
</dbReference>
<dbReference type="STRING" id="1109443.G4TSW4"/>
<comment type="cofactor">
    <cofactor evidence="1 7">
        <name>heme</name>
        <dbReference type="ChEBI" id="CHEBI:30413"/>
    </cofactor>
</comment>
<proteinExistence type="inferred from homology"/>
<gene>
    <name evidence="9" type="ORF">PIIN_08359</name>
</gene>
<keyword evidence="4 8" id="KW-0560">Oxidoreductase</keyword>
<dbReference type="FunCoup" id="G4TSW4">
    <property type="interactions" value="327"/>
</dbReference>